<reference evidence="1" key="1">
    <citation type="submission" date="2023-03" db="EMBL/GenBank/DDBJ databases">
        <title>Massive genome expansion in bonnet fungi (Mycena s.s.) driven by repeated elements and novel gene families across ecological guilds.</title>
        <authorList>
            <consortium name="Lawrence Berkeley National Laboratory"/>
            <person name="Harder C.B."/>
            <person name="Miyauchi S."/>
            <person name="Viragh M."/>
            <person name="Kuo A."/>
            <person name="Thoen E."/>
            <person name="Andreopoulos B."/>
            <person name="Lu D."/>
            <person name="Skrede I."/>
            <person name="Drula E."/>
            <person name="Henrissat B."/>
            <person name="Morin E."/>
            <person name="Kohler A."/>
            <person name="Barry K."/>
            <person name="LaButti K."/>
            <person name="Morin E."/>
            <person name="Salamov A."/>
            <person name="Lipzen A."/>
            <person name="Mereny Z."/>
            <person name="Hegedus B."/>
            <person name="Baldrian P."/>
            <person name="Stursova M."/>
            <person name="Weitz H."/>
            <person name="Taylor A."/>
            <person name="Grigoriev I.V."/>
            <person name="Nagy L.G."/>
            <person name="Martin F."/>
            <person name="Kauserud H."/>
        </authorList>
    </citation>
    <scope>NUCLEOTIDE SEQUENCE</scope>
    <source>
        <strain evidence="1">CBHHK188m</strain>
    </source>
</reference>
<sequence>MRLLTFESCGALVAVETSRPPPLPSPPCETPLEAPCNQEFFRFSAIDIHARQHRTPHLSPRPGMVHRQSSRFTAATLSTSPTPVLLSFCPPSLSPGCGAHAAAVANLKRVYTRMLTTCFGANPRTDALGVLGRFVTWRFTGGAPAGMRTRSTTSSHAAHVHANGSSPYAWSVPATYRTEHPERLYPSAPVAGRASEAVPVPPARIRVERNSLNNGVVGLCPARLDYAHLNTAFRILARSSHKQVASLKYGGLTLGPSGKPVRAFFPPAFQISRRAQELLHLPPRPAPLLFCTNLSTTVPQLQQLRALTVPTPSHPIRSSRTRPAIANPRRALRVRLVMEMQYGLEEVEPG</sequence>
<organism evidence="1 2">
    <name type="scientific">Mycena maculata</name>
    <dbReference type="NCBI Taxonomy" id="230809"/>
    <lineage>
        <taxon>Eukaryota</taxon>
        <taxon>Fungi</taxon>
        <taxon>Dikarya</taxon>
        <taxon>Basidiomycota</taxon>
        <taxon>Agaricomycotina</taxon>
        <taxon>Agaricomycetes</taxon>
        <taxon>Agaricomycetidae</taxon>
        <taxon>Agaricales</taxon>
        <taxon>Marasmiineae</taxon>
        <taxon>Mycenaceae</taxon>
        <taxon>Mycena</taxon>
    </lineage>
</organism>
<evidence type="ECO:0000313" key="1">
    <source>
        <dbReference type="EMBL" id="KAJ7727644.1"/>
    </source>
</evidence>
<dbReference type="EMBL" id="JARJLG010000210">
    <property type="protein sequence ID" value="KAJ7727644.1"/>
    <property type="molecule type" value="Genomic_DNA"/>
</dbReference>
<name>A0AAD7MRH9_9AGAR</name>
<keyword evidence="2" id="KW-1185">Reference proteome</keyword>
<dbReference type="Proteomes" id="UP001215280">
    <property type="component" value="Unassembled WGS sequence"/>
</dbReference>
<proteinExistence type="predicted"/>
<protein>
    <submittedName>
        <fullName evidence="1">Uncharacterized protein</fullName>
    </submittedName>
</protein>
<evidence type="ECO:0000313" key="2">
    <source>
        <dbReference type="Proteomes" id="UP001215280"/>
    </source>
</evidence>
<accession>A0AAD7MRH9</accession>
<gene>
    <name evidence="1" type="ORF">DFH07DRAFT_970068</name>
</gene>
<comment type="caution">
    <text evidence="1">The sequence shown here is derived from an EMBL/GenBank/DDBJ whole genome shotgun (WGS) entry which is preliminary data.</text>
</comment>
<dbReference type="AlphaFoldDB" id="A0AAD7MRH9"/>